<sequence length="263" mass="29140">MDIPLSLRYIESALQKGETEEQIRNKLRAQGVVEEQINKAFEKLKSKNEFLSSNVSGNQGSASRPTPPLPRPPEPATPPIPTMSFQRPDMQSRMKQIESPKRLPFGIVLAIIILIFLGAGVAGYYYFDDMMNFFKTEQLPIVPAGETEPPVVEEPFAEVVEPVEPVKTDEQLRIEAIDNLKASVKAYKVDNGLYPETIDGLDEDIFYCYRQNGEHFVLGTVLDPLTPEGQGALADDLDGSYYCGDVVKNCADPVYCVGPGISH</sequence>
<dbReference type="Proteomes" id="UP000230353">
    <property type="component" value="Unassembled WGS sequence"/>
</dbReference>
<reference evidence="4" key="1">
    <citation type="submission" date="2017-09" db="EMBL/GenBank/DDBJ databases">
        <title>Depth-based differentiation of microbial function through sediment-hosted aquifers and enrichment of novel symbionts in the deep terrestrial subsurface.</title>
        <authorList>
            <person name="Probst A.J."/>
            <person name="Ladd B."/>
            <person name="Jarett J.K."/>
            <person name="Geller-Mcgrath D.E."/>
            <person name="Sieber C.M.K."/>
            <person name="Emerson J.B."/>
            <person name="Anantharaman K."/>
            <person name="Thomas B.C."/>
            <person name="Malmstrom R."/>
            <person name="Stieglmeier M."/>
            <person name="Klingl A."/>
            <person name="Woyke T."/>
            <person name="Ryan C.M."/>
            <person name="Banfield J.F."/>
        </authorList>
    </citation>
    <scope>NUCLEOTIDE SEQUENCE [LARGE SCALE GENOMIC DNA]</scope>
</reference>
<evidence type="ECO:0000256" key="2">
    <source>
        <dbReference type="SAM" id="Phobius"/>
    </source>
</evidence>
<feature type="compositionally biased region" description="Polar residues" evidence="1">
    <location>
        <begin position="50"/>
        <end position="64"/>
    </location>
</feature>
<feature type="region of interest" description="Disordered" evidence="1">
    <location>
        <begin position="50"/>
        <end position="86"/>
    </location>
</feature>
<dbReference type="AlphaFoldDB" id="A0A2H0WNY3"/>
<evidence type="ECO:0000313" key="4">
    <source>
        <dbReference type="Proteomes" id="UP000230353"/>
    </source>
</evidence>
<evidence type="ECO:0000313" key="3">
    <source>
        <dbReference type="EMBL" id="PIS13668.1"/>
    </source>
</evidence>
<gene>
    <name evidence="3" type="ORF">COT67_00515</name>
</gene>
<organism evidence="3 4">
    <name type="scientific">Candidatus Tagabacteria bacterium CG09_land_8_20_14_0_10_41_14</name>
    <dbReference type="NCBI Taxonomy" id="1975021"/>
    <lineage>
        <taxon>Bacteria</taxon>
        <taxon>Candidatus Tagaibacteriota</taxon>
    </lineage>
</organism>
<evidence type="ECO:0000256" key="1">
    <source>
        <dbReference type="SAM" id="MobiDB-lite"/>
    </source>
</evidence>
<protein>
    <submittedName>
        <fullName evidence="3">Uncharacterized protein</fullName>
    </submittedName>
</protein>
<proteinExistence type="predicted"/>
<feature type="transmembrane region" description="Helical" evidence="2">
    <location>
        <begin position="103"/>
        <end position="127"/>
    </location>
</feature>
<name>A0A2H0WNY3_9BACT</name>
<keyword evidence="2" id="KW-0812">Transmembrane</keyword>
<accession>A0A2H0WNY3</accession>
<comment type="caution">
    <text evidence="3">The sequence shown here is derived from an EMBL/GenBank/DDBJ whole genome shotgun (WGS) entry which is preliminary data.</text>
</comment>
<keyword evidence="2" id="KW-0472">Membrane</keyword>
<keyword evidence="2" id="KW-1133">Transmembrane helix</keyword>
<dbReference type="EMBL" id="PEZL01000007">
    <property type="protein sequence ID" value="PIS13668.1"/>
    <property type="molecule type" value="Genomic_DNA"/>
</dbReference>
<feature type="compositionally biased region" description="Pro residues" evidence="1">
    <location>
        <begin position="65"/>
        <end position="81"/>
    </location>
</feature>